<name>A0A834L3U9_RHOSS</name>
<evidence type="ECO:0000256" key="1">
    <source>
        <dbReference type="SAM" id="Phobius"/>
    </source>
</evidence>
<reference evidence="2" key="1">
    <citation type="submission" date="2019-11" db="EMBL/GenBank/DDBJ databases">
        <authorList>
            <person name="Liu Y."/>
            <person name="Hou J."/>
            <person name="Li T.-Q."/>
            <person name="Guan C.-H."/>
            <person name="Wu X."/>
            <person name="Wu H.-Z."/>
            <person name="Ling F."/>
            <person name="Zhang R."/>
            <person name="Shi X.-G."/>
            <person name="Ren J.-P."/>
            <person name="Chen E.-F."/>
            <person name="Sun J.-M."/>
        </authorList>
    </citation>
    <scope>NUCLEOTIDE SEQUENCE</scope>
    <source>
        <strain evidence="2">Adult_tree_wgs_1</strain>
        <tissue evidence="2">Leaves</tissue>
    </source>
</reference>
<keyword evidence="1" id="KW-1133">Transmembrane helix</keyword>
<protein>
    <submittedName>
        <fullName evidence="2">Uncharacterized protein</fullName>
    </submittedName>
</protein>
<feature type="transmembrane region" description="Helical" evidence="1">
    <location>
        <begin position="36"/>
        <end position="53"/>
    </location>
</feature>
<feature type="transmembrane region" description="Helical" evidence="1">
    <location>
        <begin position="130"/>
        <end position="147"/>
    </location>
</feature>
<feature type="transmembrane region" description="Helical" evidence="1">
    <location>
        <begin position="101"/>
        <end position="118"/>
    </location>
</feature>
<feature type="transmembrane region" description="Helical" evidence="1">
    <location>
        <begin position="59"/>
        <end position="80"/>
    </location>
</feature>
<keyword evidence="1" id="KW-0812">Transmembrane</keyword>
<accession>A0A834L3U9</accession>
<dbReference type="EMBL" id="WJXA01000503">
    <property type="protein sequence ID" value="KAF7112430.1"/>
    <property type="molecule type" value="Genomic_DNA"/>
</dbReference>
<dbReference type="Proteomes" id="UP000626092">
    <property type="component" value="Unassembled WGS sequence"/>
</dbReference>
<evidence type="ECO:0000313" key="3">
    <source>
        <dbReference type="Proteomes" id="UP000626092"/>
    </source>
</evidence>
<sequence>MAKEQVDMTVPRPPPFLVNDRNKPRGIADNLIERQAFWLERVVTLLVLFYWVPPGLGDSFLIIVVFLLIFSNSLYLIAFISSRTLLPKMAKDRNDANAIQIAVLGTATLVIATGVGIIETLRYGSALRGTIPMIAIWVATYVAGESLNAKYKRNKIIDEENTGQQEAKLDLGLKESKEEVQASDEMNDETDEEFIGQQKAKLDVVYGWEEERSQLMYELGAARASLEIYRELLHDLHHHH</sequence>
<keyword evidence="1" id="KW-0472">Membrane</keyword>
<evidence type="ECO:0000313" key="2">
    <source>
        <dbReference type="EMBL" id="KAF7112430.1"/>
    </source>
</evidence>
<dbReference type="AlphaFoldDB" id="A0A834L3U9"/>
<gene>
    <name evidence="2" type="ORF">RHSIM_RhsimUnG0230000</name>
</gene>
<comment type="caution">
    <text evidence="2">The sequence shown here is derived from an EMBL/GenBank/DDBJ whole genome shotgun (WGS) entry which is preliminary data.</text>
</comment>
<organism evidence="2 3">
    <name type="scientific">Rhododendron simsii</name>
    <name type="common">Sims's rhododendron</name>
    <dbReference type="NCBI Taxonomy" id="118357"/>
    <lineage>
        <taxon>Eukaryota</taxon>
        <taxon>Viridiplantae</taxon>
        <taxon>Streptophyta</taxon>
        <taxon>Embryophyta</taxon>
        <taxon>Tracheophyta</taxon>
        <taxon>Spermatophyta</taxon>
        <taxon>Magnoliopsida</taxon>
        <taxon>eudicotyledons</taxon>
        <taxon>Gunneridae</taxon>
        <taxon>Pentapetalae</taxon>
        <taxon>asterids</taxon>
        <taxon>Ericales</taxon>
        <taxon>Ericaceae</taxon>
        <taxon>Ericoideae</taxon>
        <taxon>Rhodoreae</taxon>
        <taxon>Rhododendron</taxon>
    </lineage>
</organism>
<proteinExistence type="predicted"/>
<keyword evidence="3" id="KW-1185">Reference proteome</keyword>
<dbReference type="OrthoDB" id="1692327at2759"/>